<name>A0A1V4I0B3_NITVU</name>
<dbReference type="OrthoDB" id="7165680at2"/>
<keyword evidence="2" id="KW-1185">Reference proteome</keyword>
<dbReference type="AlphaFoldDB" id="A0A1V4I0B3"/>
<proteinExistence type="predicted"/>
<organism evidence="1 2">
    <name type="scientific">Nitrobacter vulgaris</name>
    <dbReference type="NCBI Taxonomy" id="29421"/>
    <lineage>
        <taxon>Bacteria</taxon>
        <taxon>Pseudomonadati</taxon>
        <taxon>Pseudomonadota</taxon>
        <taxon>Alphaproteobacteria</taxon>
        <taxon>Hyphomicrobiales</taxon>
        <taxon>Nitrobacteraceae</taxon>
        <taxon>Nitrobacter</taxon>
    </lineage>
</organism>
<reference evidence="1 2" key="1">
    <citation type="submission" date="2017-02" db="EMBL/GenBank/DDBJ databases">
        <title>Genome sequence of the nitrite-oxidizing bacterium Nitrobacter vulgaris strain Ab1.</title>
        <authorList>
            <person name="Mellbye B.L."/>
            <person name="Davis E.W."/>
            <person name="Spieck E."/>
            <person name="Chang J.H."/>
            <person name="Bottomley P.J."/>
            <person name="Sayavedra-Soto L.A."/>
        </authorList>
    </citation>
    <scope>NUCLEOTIDE SEQUENCE [LARGE SCALE GENOMIC DNA]</scope>
    <source>
        <strain evidence="1 2">Ab1</strain>
    </source>
</reference>
<accession>A0A1V4I0B3</accession>
<gene>
    <name evidence="1" type="ORF">B2M20_05680</name>
</gene>
<protein>
    <recommendedName>
        <fullName evidence="3">Cell division protein FtsL</fullName>
    </recommendedName>
</protein>
<evidence type="ECO:0000313" key="1">
    <source>
        <dbReference type="EMBL" id="OPH83643.1"/>
    </source>
</evidence>
<sequence>MRIIHFLVVCALIYAASYVYRIKMDSTARTERVSRLQAQVREQREAIAVLRAEWAKLDAPRRLQILAERHLKLKPIETRQFDSLKNLPERPPSLVPPGTSDPIGAMIEIIDPDAVTGSLPLQEAPQ</sequence>
<comment type="caution">
    <text evidence="1">The sequence shown here is derived from an EMBL/GenBank/DDBJ whole genome shotgun (WGS) entry which is preliminary data.</text>
</comment>
<evidence type="ECO:0000313" key="2">
    <source>
        <dbReference type="Proteomes" id="UP000189940"/>
    </source>
</evidence>
<evidence type="ECO:0008006" key="3">
    <source>
        <dbReference type="Google" id="ProtNLM"/>
    </source>
</evidence>
<dbReference type="EMBL" id="MWPQ01000025">
    <property type="protein sequence ID" value="OPH83643.1"/>
    <property type="molecule type" value="Genomic_DNA"/>
</dbReference>
<dbReference type="STRING" id="29421.B2M20_05680"/>
<dbReference type="Proteomes" id="UP000189940">
    <property type="component" value="Unassembled WGS sequence"/>
</dbReference>
<dbReference type="RefSeq" id="WP_079446100.1">
    <property type="nucleotide sequence ID" value="NZ_JAVDPZ010000011.1"/>
</dbReference>